<feature type="domain" description="N-acetyltransferase" evidence="1">
    <location>
        <begin position="21"/>
        <end position="172"/>
    </location>
</feature>
<dbReference type="InterPro" id="IPR016181">
    <property type="entry name" value="Acyl_CoA_acyltransferase"/>
</dbReference>
<dbReference type="Pfam" id="PF13302">
    <property type="entry name" value="Acetyltransf_3"/>
    <property type="match status" value="1"/>
</dbReference>
<dbReference type="PANTHER" id="PTHR43792:SF1">
    <property type="entry name" value="N-ACETYLTRANSFERASE DOMAIN-CONTAINING PROTEIN"/>
    <property type="match status" value="1"/>
</dbReference>
<dbReference type="PANTHER" id="PTHR43792">
    <property type="entry name" value="GNAT FAMILY, PUTATIVE (AFU_ORTHOLOGUE AFUA_3G00765)-RELATED-RELATED"/>
    <property type="match status" value="1"/>
</dbReference>
<dbReference type="InterPro" id="IPR051531">
    <property type="entry name" value="N-acetyltransferase"/>
</dbReference>
<dbReference type="SUPFAM" id="SSF55729">
    <property type="entry name" value="Acyl-CoA N-acyltransferases (Nat)"/>
    <property type="match status" value="1"/>
</dbReference>
<dbReference type="PROSITE" id="PS51186">
    <property type="entry name" value="GNAT"/>
    <property type="match status" value="1"/>
</dbReference>
<sequence length="172" mass="18924">MTASWAKAAVADHFVIQTSRLLIRPLVPQDEQLYLDLYTSTAVMAFIGPPLDMEKARNSFQIALRLNAKVPFKRLFLAICLDNQPIGLCAVNQWSALLATAEVGLMLLPAWQGKGYGTEAKLALSQKVQQVFTGGQVWTQTNPNNKAAVQSNITAGYQADPIQSGIFWFKPD</sequence>
<evidence type="ECO:0000313" key="2">
    <source>
        <dbReference type="EMBL" id="MDR7121586.1"/>
    </source>
</evidence>
<accession>A0ABU1W0U4</accession>
<protein>
    <submittedName>
        <fullName evidence="2">RimJ/RimL family protein N-acetyltransferase</fullName>
    </submittedName>
</protein>
<reference evidence="2 3" key="1">
    <citation type="submission" date="2023-07" db="EMBL/GenBank/DDBJ databases">
        <title>Sorghum-associated microbial communities from plants grown in Nebraska, USA.</title>
        <authorList>
            <person name="Schachtman D."/>
        </authorList>
    </citation>
    <scope>NUCLEOTIDE SEQUENCE [LARGE SCALE GENOMIC DNA]</scope>
    <source>
        <strain evidence="2 3">4138</strain>
    </source>
</reference>
<dbReference type="RefSeq" id="WP_310278995.1">
    <property type="nucleotide sequence ID" value="NZ_JAVDWR010000008.1"/>
</dbReference>
<dbReference type="Gene3D" id="3.40.630.30">
    <property type="match status" value="1"/>
</dbReference>
<dbReference type="Proteomes" id="UP001257909">
    <property type="component" value="Unassembled WGS sequence"/>
</dbReference>
<comment type="caution">
    <text evidence="2">The sequence shown here is derived from an EMBL/GenBank/DDBJ whole genome shotgun (WGS) entry which is preliminary data.</text>
</comment>
<name>A0ABU1W0U4_9GAMM</name>
<gene>
    <name evidence="2" type="ORF">J2W69_002543</name>
</gene>
<dbReference type="EMBL" id="JAVDWR010000008">
    <property type="protein sequence ID" value="MDR7121586.1"/>
    <property type="molecule type" value="Genomic_DNA"/>
</dbReference>
<dbReference type="CDD" id="cd04301">
    <property type="entry name" value="NAT_SF"/>
    <property type="match status" value="1"/>
</dbReference>
<organism evidence="2 3">
    <name type="scientific">Rheinheimera soli</name>
    <dbReference type="NCBI Taxonomy" id="443616"/>
    <lineage>
        <taxon>Bacteria</taxon>
        <taxon>Pseudomonadati</taxon>
        <taxon>Pseudomonadota</taxon>
        <taxon>Gammaproteobacteria</taxon>
        <taxon>Chromatiales</taxon>
        <taxon>Chromatiaceae</taxon>
        <taxon>Rheinheimera</taxon>
    </lineage>
</organism>
<keyword evidence="3" id="KW-1185">Reference proteome</keyword>
<proteinExistence type="predicted"/>
<dbReference type="InterPro" id="IPR000182">
    <property type="entry name" value="GNAT_dom"/>
</dbReference>
<evidence type="ECO:0000259" key="1">
    <source>
        <dbReference type="PROSITE" id="PS51186"/>
    </source>
</evidence>
<evidence type="ECO:0000313" key="3">
    <source>
        <dbReference type="Proteomes" id="UP001257909"/>
    </source>
</evidence>